<dbReference type="EMBL" id="CABPSX010000009">
    <property type="protein sequence ID" value="VVG73102.1"/>
    <property type="molecule type" value="Genomic_DNA"/>
</dbReference>
<reference evidence="1 2" key="1">
    <citation type="submission" date="2019-08" db="EMBL/GenBank/DDBJ databases">
        <authorList>
            <person name="Peeters C."/>
        </authorList>
    </citation>
    <scope>NUCLEOTIDE SEQUENCE [LARGE SCALE GENOMIC DNA]</scope>
    <source>
        <strain evidence="1 2">LMG 18089</strain>
    </source>
</reference>
<accession>A0A5E5P996</accession>
<organism evidence="1 2">
    <name type="scientific">Pandoraea apista</name>
    <dbReference type="NCBI Taxonomy" id="93218"/>
    <lineage>
        <taxon>Bacteria</taxon>
        <taxon>Pseudomonadati</taxon>
        <taxon>Pseudomonadota</taxon>
        <taxon>Betaproteobacteria</taxon>
        <taxon>Burkholderiales</taxon>
        <taxon>Burkholderiaceae</taxon>
        <taxon>Pandoraea</taxon>
    </lineage>
</organism>
<dbReference type="AlphaFoldDB" id="A0A5E5P996"/>
<dbReference type="InterPro" id="IPR053748">
    <property type="entry name" value="Host_DNA_Degrad_Endo"/>
</dbReference>
<gene>
    <name evidence="1" type="ORF">PAP18089_04105</name>
</gene>
<evidence type="ECO:0000313" key="2">
    <source>
        <dbReference type="Proteomes" id="UP000364291"/>
    </source>
</evidence>
<proteinExistence type="predicted"/>
<dbReference type="Proteomes" id="UP000364291">
    <property type="component" value="Unassembled WGS sequence"/>
</dbReference>
<name>A0A5E5P996_9BURK</name>
<sequence length="209" mass="23438">MYAFVEEDKVHYVGKTAMPLEGRLYLYRRACLTSSREARCHEQLVARLRQVPSIDIYVFTGEPQPLHGAFSINLIDGLMDSIVRALMPAWNSASFEAAGKATDRQSVRIALMLRASCRDNGFFNIPAGDLNRHFGPNGQRVKIWIGDETEPLASVVNRTSNLSGACRFYGGARLKRWFHGMPAGTYLQLDVLSPDQLHLTHAAEMLEVR</sequence>
<protein>
    <submittedName>
        <fullName evidence="1">Uncharacterized protein</fullName>
    </submittedName>
</protein>
<dbReference type="Gene3D" id="3.40.1440.40">
    <property type="match status" value="1"/>
</dbReference>
<evidence type="ECO:0000313" key="1">
    <source>
        <dbReference type="EMBL" id="VVG73102.1"/>
    </source>
</evidence>